<dbReference type="EMBL" id="CADIJR010000065">
    <property type="protein sequence ID" value="CAB3692553.1"/>
    <property type="molecule type" value="Genomic_DNA"/>
</dbReference>
<dbReference type="InterPro" id="IPR000531">
    <property type="entry name" value="Beta-barrel_TonB"/>
</dbReference>
<dbReference type="InterPro" id="IPR012910">
    <property type="entry name" value="Plug_dom"/>
</dbReference>
<dbReference type="RefSeq" id="WP_082404303.1">
    <property type="nucleotide sequence ID" value="NZ_CADIJR010000065.1"/>
</dbReference>
<protein>
    <submittedName>
        <fullName evidence="15">Ferrichrome receptor FcuA</fullName>
    </submittedName>
</protein>
<evidence type="ECO:0000256" key="13">
    <source>
        <dbReference type="RuleBase" id="RU003357"/>
    </source>
</evidence>
<comment type="subcellular location">
    <subcellularLocation>
        <location evidence="1 12">Cell outer membrane</location>
        <topology evidence="1 12">Multi-pass membrane protein</topology>
    </subcellularLocation>
</comment>
<evidence type="ECO:0000256" key="6">
    <source>
        <dbReference type="ARBA" id="ARBA00022692"/>
    </source>
</evidence>
<organism evidence="15 16">
    <name type="scientific">Achromobacter insuavis</name>
    <dbReference type="NCBI Taxonomy" id="1287735"/>
    <lineage>
        <taxon>Bacteria</taxon>
        <taxon>Pseudomonadati</taxon>
        <taxon>Pseudomonadota</taxon>
        <taxon>Betaproteobacteria</taxon>
        <taxon>Burkholderiales</taxon>
        <taxon>Alcaligenaceae</taxon>
        <taxon>Achromobacter</taxon>
    </lineage>
</organism>
<keyword evidence="10 15" id="KW-0675">Receptor</keyword>
<evidence type="ECO:0000256" key="9">
    <source>
        <dbReference type="ARBA" id="ARBA00023136"/>
    </source>
</evidence>
<evidence type="ECO:0000256" key="7">
    <source>
        <dbReference type="ARBA" id="ARBA00023004"/>
    </source>
</evidence>
<dbReference type="InterPro" id="IPR011662">
    <property type="entry name" value="Secretin/TonB_short_N"/>
</dbReference>
<dbReference type="Gene3D" id="2.170.130.10">
    <property type="entry name" value="TonB-dependent receptor, plug domain"/>
    <property type="match status" value="1"/>
</dbReference>
<dbReference type="PROSITE" id="PS52016">
    <property type="entry name" value="TONB_DEPENDENT_REC_3"/>
    <property type="match status" value="1"/>
</dbReference>
<keyword evidence="11 12" id="KW-0998">Cell outer membrane</keyword>
<dbReference type="InterPro" id="IPR036942">
    <property type="entry name" value="Beta-barrel_TonB_sf"/>
</dbReference>
<dbReference type="Gene3D" id="3.55.50.30">
    <property type="match status" value="1"/>
</dbReference>
<name>A0A6J5B5W8_9BURK</name>
<dbReference type="GO" id="GO:0015344">
    <property type="term" value="F:siderophore uptake transmembrane transporter activity"/>
    <property type="evidence" value="ECO:0007669"/>
    <property type="project" value="TreeGrafter"/>
</dbReference>
<evidence type="ECO:0000256" key="1">
    <source>
        <dbReference type="ARBA" id="ARBA00004571"/>
    </source>
</evidence>
<dbReference type="CDD" id="cd01347">
    <property type="entry name" value="ligand_gated_channel"/>
    <property type="match status" value="1"/>
</dbReference>
<dbReference type="Proteomes" id="UP000507979">
    <property type="component" value="Unassembled WGS sequence"/>
</dbReference>
<dbReference type="GO" id="GO:0038023">
    <property type="term" value="F:signaling receptor activity"/>
    <property type="evidence" value="ECO:0007669"/>
    <property type="project" value="InterPro"/>
</dbReference>
<feature type="domain" description="Secretin/TonB short N-terminal" evidence="14">
    <location>
        <begin position="84"/>
        <end position="135"/>
    </location>
</feature>
<dbReference type="PANTHER" id="PTHR32552">
    <property type="entry name" value="FERRICHROME IRON RECEPTOR-RELATED"/>
    <property type="match status" value="1"/>
</dbReference>
<dbReference type="Pfam" id="PF07715">
    <property type="entry name" value="Plug"/>
    <property type="match status" value="1"/>
</dbReference>
<keyword evidence="5" id="KW-0406">Ion transport</keyword>
<proteinExistence type="inferred from homology"/>
<evidence type="ECO:0000256" key="12">
    <source>
        <dbReference type="PROSITE-ProRule" id="PRU01360"/>
    </source>
</evidence>
<keyword evidence="8 13" id="KW-0798">TonB box</keyword>
<evidence type="ECO:0000256" key="11">
    <source>
        <dbReference type="ARBA" id="ARBA00023237"/>
    </source>
</evidence>
<keyword evidence="9 12" id="KW-0472">Membrane</keyword>
<evidence type="ECO:0000313" key="15">
    <source>
        <dbReference type="EMBL" id="CAB3692553.1"/>
    </source>
</evidence>
<evidence type="ECO:0000256" key="2">
    <source>
        <dbReference type="ARBA" id="ARBA00009810"/>
    </source>
</evidence>
<dbReference type="GO" id="GO:0015891">
    <property type="term" value="P:siderophore transport"/>
    <property type="evidence" value="ECO:0007669"/>
    <property type="project" value="InterPro"/>
</dbReference>
<sequence>MYRRSRLPHRVTSAPRRLTAGKPDTALRPLLLTLHLSIAGPLLCAAAWPVPARAEADAAQTRRYDIAAGPLTTVLNRFAQEAGVLLSAPGGLTAGKASAGLRGTYGVEAGLATLLSGQGLEAVRQTNGAYLLRALPAATSGSPTTLPAVTVTASAEPAGGLPAPYAGDQVARGSRMGLLGNKDLMDTPFNTTSYTAELMENQQAITIADVLANDPSVRTVSYGLTNAAAGGEIFMIRGLSVQDSILLDGIPGIISSRAGAAELVERVEILKGPNALLNGMATGAGGAVGGAINMVPKHADDKPLTRLTTTYLSDGNVGGHLDFGRRFGQDDQWGIRFNGLYRDGKTATAGQSVEFGAAVVGIDYRGVNARASLDAGHQTMNNEAPQGAAGFGIDDGLSIPRPPSARRQIAQDWEYSRSTSDYLLAKAEYDLNPDWSVYGAVGASKTRSRYLSTDLFVTDAAGNAQATVYYWPNWIENRVVQAGVRGAFETGAFKHQVNLSATHLTSDTGYTNAYYGFSSFTTNIYHPVSVSRPSTDGFSSNPPQTNSLRLPSVALSDTVSWLDDRIALTFGARYQRVRNIVTDTGIGVASATYDKHAITPVLAAVIKPATDLSIYGNYIEGLIQGDTAPMGTTNAGQMFAPIKVKQREVGVKYDFGRFSGTVSLFQIEKPSGLAVANGDGTSTYQVGMEQRNRGVELNVFGEAARGLRLLGGVAYTDPRLTKTDGGLYDDKIAPNVSRWQVNLGGEYDLSALPGLTLTARMTSTSPQYLDQANTRRIPGWTRWDFGARYKTRAWDRPLVLRAGINNAFGRDYWSGSSSNWLYLGQPRTISLSATMDF</sequence>
<comment type="similarity">
    <text evidence="2 12 13">Belongs to the TonB-dependent receptor family.</text>
</comment>
<dbReference type="AlphaFoldDB" id="A0A6J5B5W8"/>
<dbReference type="GO" id="GO:0009279">
    <property type="term" value="C:cell outer membrane"/>
    <property type="evidence" value="ECO:0007669"/>
    <property type="project" value="UniProtKB-SubCell"/>
</dbReference>
<keyword evidence="5" id="KW-0410">Iron transport</keyword>
<reference evidence="15 16" key="1">
    <citation type="submission" date="2020-04" db="EMBL/GenBank/DDBJ databases">
        <authorList>
            <person name="De Canck E."/>
        </authorList>
    </citation>
    <scope>NUCLEOTIDE SEQUENCE [LARGE SCALE GENOMIC DNA]</scope>
    <source>
        <strain evidence="15 16">LMG 26845</strain>
    </source>
</reference>
<keyword evidence="3 12" id="KW-0813">Transport</keyword>
<evidence type="ECO:0000256" key="5">
    <source>
        <dbReference type="ARBA" id="ARBA00022496"/>
    </source>
</evidence>
<keyword evidence="4 12" id="KW-1134">Transmembrane beta strand</keyword>
<gene>
    <name evidence="15" type="primary">fcuA_5</name>
    <name evidence="15" type="ORF">LMG26845_04822</name>
</gene>
<dbReference type="GeneID" id="92900706"/>
<dbReference type="Pfam" id="PF00593">
    <property type="entry name" value="TonB_dep_Rec_b-barrel"/>
    <property type="match status" value="1"/>
</dbReference>
<dbReference type="InterPro" id="IPR039426">
    <property type="entry name" value="TonB-dep_rcpt-like"/>
</dbReference>
<evidence type="ECO:0000256" key="3">
    <source>
        <dbReference type="ARBA" id="ARBA00022448"/>
    </source>
</evidence>
<evidence type="ECO:0000259" key="14">
    <source>
        <dbReference type="SMART" id="SM00965"/>
    </source>
</evidence>
<keyword evidence="6 12" id="KW-0812">Transmembrane</keyword>
<accession>A0A6J5B5W8</accession>
<dbReference type="InterPro" id="IPR037066">
    <property type="entry name" value="Plug_dom_sf"/>
</dbReference>
<dbReference type="SMART" id="SM00965">
    <property type="entry name" value="STN"/>
    <property type="match status" value="1"/>
</dbReference>
<dbReference type="Gene3D" id="2.40.170.20">
    <property type="entry name" value="TonB-dependent receptor, beta-barrel domain"/>
    <property type="match status" value="1"/>
</dbReference>
<dbReference type="NCBIfam" id="TIGR01783">
    <property type="entry name" value="TonB-siderophor"/>
    <property type="match status" value="1"/>
</dbReference>
<dbReference type="InterPro" id="IPR010105">
    <property type="entry name" value="TonB_sidphr_rcpt"/>
</dbReference>
<evidence type="ECO:0000256" key="8">
    <source>
        <dbReference type="ARBA" id="ARBA00023077"/>
    </source>
</evidence>
<dbReference type="PANTHER" id="PTHR32552:SF82">
    <property type="entry name" value="FCUA PROTEIN"/>
    <property type="match status" value="1"/>
</dbReference>
<keyword evidence="16" id="KW-1185">Reference proteome</keyword>
<evidence type="ECO:0000256" key="10">
    <source>
        <dbReference type="ARBA" id="ARBA00023170"/>
    </source>
</evidence>
<keyword evidence="7" id="KW-0408">Iron</keyword>
<dbReference type="SUPFAM" id="SSF56935">
    <property type="entry name" value="Porins"/>
    <property type="match status" value="1"/>
</dbReference>
<evidence type="ECO:0000256" key="4">
    <source>
        <dbReference type="ARBA" id="ARBA00022452"/>
    </source>
</evidence>
<evidence type="ECO:0000313" key="16">
    <source>
        <dbReference type="Proteomes" id="UP000507979"/>
    </source>
</evidence>